<accession>A0A8B8EFW7</accession>
<protein>
    <submittedName>
        <fullName evidence="2">Uncharacterized protein LOC111134080</fullName>
    </submittedName>
</protein>
<evidence type="ECO:0000313" key="2">
    <source>
        <dbReference type="RefSeq" id="XP_022338589.1"/>
    </source>
</evidence>
<dbReference type="RefSeq" id="XP_022338589.1">
    <property type="nucleotide sequence ID" value="XM_022482881.1"/>
</dbReference>
<gene>
    <name evidence="2" type="primary">LOC111134080</name>
</gene>
<dbReference type="Proteomes" id="UP000694844">
    <property type="component" value="Chromosome 5"/>
</dbReference>
<proteinExistence type="predicted"/>
<dbReference type="OrthoDB" id="6082147at2759"/>
<dbReference type="GeneID" id="111134080"/>
<dbReference type="AlphaFoldDB" id="A0A8B8EFW7"/>
<keyword evidence="1" id="KW-1185">Reference proteome</keyword>
<evidence type="ECO:0000313" key="1">
    <source>
        <dbReference type="Proteomes" id="UP000694844"/>
    </source>
</evidence>
<name>A0A8B8EFW7_CRAVI</name>
<organism evidence="1 2">
    <name type="scientific">Crassostrea virginica</name>
    <name type="common">Eastern oyster</name>
    <dbReference type="NCBI Taxonomy" id="6565"/>
    <lineage>
        <taxon>Eukaryota</taxon>
        <taxon>Metazoa</taxon>
        <taxon>Spiralia</taxon>
        <taxon>Lophotrochozoa</taxon>
        <taxon>Mollusca</taxon>
        <taxon>Bivalvia</taxon>
        <taxon>Autobranchia</taxon>
        <taxon>Pteriomorphia</taxon>
        <taxon>Ostreida</taxon>
        <taxon>Ostreoidea</taxon>
        <taxon>Ostreidae</taxon>
        <taxon>Crassostrea</taxon>
    </lineage>
</organism>
<dbReference type="KEGG" id="cvn:111134080"/>
<sequence>MTSNGLHFLVDPVADDVKVVCHLLSYLQNVQEQTLHNDDQFLVATVNFLQSMEQYYGATRAHSVSNWMLFLRQLLSITTDTVYIKLSCKVCELAVETAVTVPCRIQTNLNNLVVRLNNICGTVGLLQREAVEICDNQRRGSENGHHPVALWDEDMVALMMQSRQVLDLLQGCEVLMSSVVQVIEAKAEKDTRFFNTMSASIGAVCLGNFAWNLWQGRSAEQLVSTGMWSLCTGFSAAVLQIPRVRLSDITNQLQQHRKAREKVKEVTHCWMDNDKLSYAKLVRPSSLKKENGDAGFLIGKAVTVETNCR</sequence>
<reference evidence="2" key="1">
    <citation type="submission" date="2025-08" db="UniProtKB">
        <authorList>
            <consortium name="RefSeq"/>
        </authorList>
    </citation>
    <scope>IDENTIFICATION</scope>
    <source>
        <tissue evidence="2">Whole sample</tissue>
    </source>
</reference>